<keyword evidence="2" id="KW-0689">Ribosomal protein</keyword>
<dbReference type="GO" id="GO:0006412">
    <property type="term" value="P:translation"/>
    <property type="evidence" value="ECO:0007669"/>
    <property type="project" value="InterPro"/>
</dbReference>
<dbReference type="PANTHER" id="PTHR11880:SF8">
    <property type="entry name" value="SMALL RIBOSOMAL SUBUNIT PROTEIN US19M"/>
    <property type="match status" value="1"/>
</dbReference>
<keyword evidence="3" id="KW-0687">Ribonucleoprotein</keyword>
<organism evidence="4 5">
    <name type="scientific">Sporisorium scitamineum</name>
    <dbReference type="NCBI Taxonomy" id="49012"/>
    <lineage>
        <taxon>Eukaryota</taxon>
        <taxon>Fungi</taxon>
        <taxon>Dikarya</taxon>
        <taxon>Basidiomycota</taxon>
        <taxon>Ustilaginomycotina</taxon>
        <taxon>Ustilaginomycetes</taxon>
        <taxon>Ustilaginales</taxon>
        <taxon>Ustilaginaceae</taxon>
        <taxon>Sporisorium</taxon>
    </lineage>
</organism>
<dbReference type="InterPro" id="IPR002222">
    <property type="entry name" value="Ribosomal_uS19"/>
</dbReference>
<evidence type="ECO:0000256" key="1">
    <source>
        <dbReference type="ARBA" id="ARBA00007345"/>
    </source>
</evidence>
<evidence type="ECO:0000313" key="4">
    <source>
        <dbReference type="EMBL" id="CDS00028.1"/>
    </source>
</evidence>
<name>A0A0F7RXI6_9BASI</name>
<evidence type="ECO:0000256" key="3">
    <source>
        <dbReference type="ARBA" id="ARBA00023274"/>
    </source>
</evidence>
<dbReference type="HAMAP" id="MF_00531">
    <property type="entry name" value="Ribosomal_uS19"/>
    <property type="match status" value="1"/>
</dbReference>
<dbReference type="GO" id="GO:0003723">
    <property type="term" value="F:RNA binding"/>
    <property type="evidence" value="ECO:0007669"/>
    <property type="project" value="InterPro"/>
</dbReference>
<evidence type="ECO:0008006" key="6">
    <source>
        <dbReference type="Google" id="ProtNLM"/>
    </source>
</evidence>
<dbReference type="GO" id="GO:0000028">
    <property type="term" value="P:ribosomal small subunit assembly"/>
    <property type="evidence" value="ECO:0007669"/>
    <property type="project" value="TreeGrafter"/>
</dbReference>
<dbReference type="Proteomes" id="UP000242770">
    <property type="component" value="Unassembled WGS sequence"/>
</dbReference>
<dbReference type="PROSITE" id="PS00323">
    <property type="entry name" value="RIBOSOMAL_S19"/>
    <property type="match status" value="1"/>
</dbReference>
<dbReference type="PIRSF" id="PIRSF002144">
    <property type="entry name" value="Ribosomal_S19"/>
    <property type="match status" value="1"/>
</dbReference>
<dbReference type="Pfam" id="PF00203">
    <property type="entry name" value="Ribosomal_S19"/>
    <property type="match status" value="1"/>
</dbReference>
<reference evidence="5" key="1">
    <citation type="submission" date="2014-06" db="EMBL/GenBank/DDBJ databases">
        <authorList>
            <person name="Berkman P.J."/>
        </authorList>
    </citation>
    <scope>NUCLEOTIDE SEQUENCE [LARGE SCALE GENOMIC DNA]</scope>
</reference>
<dbReference type="AlphaFoldDB" id="A0A0F7RXI6"/>
<proteinExistence type="inferred from homology"/>
<gene>
    <name evidence="4" type="primary">SSCI33930.1</name>
</gene>
<comment type="similarity">
    <text evidence="1">Belongs to the universal ribosomal protein uS19 family.</text>
</comment>
<dbReference type="Gene3D" id="3.30.860.10">
    <property type="entry name" value="30s Ribosomal Protein S19, Chain A"/>
    <property type="match status" value="1"/>
</dbReference>
<dbReference type="GO" id="GO:0005763">
    <property type="term" value="C:mitochondrial small ribosomal subunit"/>
    <property type="evidence" value="ECO:0007669"/>
    <property type="project" value="TreeGrafter"/>
</dbReference>
<dbReference type="SUPFAM" id="SSF54570">
    <property type="entry name" value="Ribosomal protein S19"/>
    <property type="match status" value="1"/>
</dbReference>
<dbReference type="STRING" id="49012.A0A0F7RXI6"/>
<protein>
    <recommendedName>
        <fullName evidence="6">Mitochondrial ribosomal protein S19</fullName>
    </recommendedName>
</protein>
<dbReference type="EMBL" id="CCFA01001895">
    <property type="protein sequence ID" value="CDS00028.1"/>
    <property type="molecule type" value="Genomic_DNA"/>
</dbReference>
<dbReference type="InterPro" id="IPR023575">
    <property type="entry name" value="Ribosomal_uS19_SF"/>
</dbReference>
<dbReference type="PANTHER" id="PTHR11880">
    <property type="entry name" value="RIBOSOMAL PROTEIN S19P FAMILY MEMBER"/>
    <property type="match status" value="1"/>
</dbReference>
<evidence type="ECO:0000313" key="5">
    <source>
        <dbReference type="Proteomes" id="UP000242770"/>
    </source>
</evidence>
<keyword evidence="5" id="KW-1185">Reference proteome</keyword>
<sequence length="108" mass="12354">MLPTSILRSRSAWKGPFFVAFPNLAEALKNNTAIRTNARSCTILPNFVGTDPLPFFLMLDPYSNRLKFLVHNGKHHIPLTVTEEMVGHKLGEFAPTRKPFRYRLTKNK</sequence>
<dbReference type="InterPro" id="IPR020934">
    <property type="entry name" value="Ribosomal_uS19_CS"/>
</dbReference>
<accession>A0A0F7RXI6</accession>
<dbReference type="GO" id="GO:0003735">
    <property type="term" value="F:structural constituent of ribosome"/>
    <property type="evidence" value="ECO:0007669"/>
    <property type="project" value="InterPro"/>
</dbReference>
<evidence type="ECO:0000256" key="2">
    <source>
        <dbReference type="ARBA" id="ARBA00022980"/>
    </source>
</evidence>